<accession>A0AA35U119</accession>
<proteinExistence type="predicted"/>
<organism evidence="2 3">
    <name type="scientific">Geodia barretti</name>
    <name type="common">Barrett's horny sponge</name>
    <dbReference type="NCBI Taxonomy" id="519541"/>
    <lineage>
        <taxon>Eukaryota</taxon>
        <taxon>Metazoa</taxon>
        <taxon>Porifera</taxon>
        <taxon>Demospongiae</taxon>
        <taxon>Heteroscleromorpha</taxon>
        <taxon>Tetractinellida</taxon>
        <taxon>Astrophorina</taxon>
        <taxon>Geodiidae</taxon>
        <taxon>Geodia</taxon>
    </lineage>
</organism>
<dbReference type="PANTHER" id="PTHR43586">
    <property type="entry name" value="CYSTEINE DESULFURASE"/>
    <property type="match status" value="1"/>
</dbReference>
<dbReference type="InterPro" id="IPR015424">
    <property type="entry name" value="PyrdxlP-dep_Trfase"/>
</dbReference>
<dbReference type="AlphaFoldDB" id="A0AA35U119"/>
<gene>
    <name evidence="2" type="ORF">GBAR_LOCUS31511</name>
</gene>
<evidence type="ECO:0000256" key="1">
    <source>
        <dbReference type="ARBA" id="ARBA00022898"/>
    </source>
</evidence>
<protein>
    <submittedName>
        <fullName evidence="2">Uncharacterized protein</fullName>
    </submittedName>
</protein>
<dbReference type="Gene3D" id="3.40.640.10">
    <property type="entry name" value="Type I PLP-dependent aspartate aminotransferase-like (Major domain)"/>
    <property type="match status" value="1"/>
</dbReference>
<dbReference type="InterPro" id="IPR015421">
    <property type="entry name" value="PyrdxlP-dep_Trfase_major"/>
</dbReference>
<dbReference type="SUPFAM" id="SSF53383">
    <property type="entry name" value="PLP-dependent transferases"/>
    <property type="match status" value="1"/>
</dbReference>
<dbReference type="Proteomes" id="UP001174909">
    <property type="component" value="Unassembled WGS sequence"/>
</dbReference>
<reference evidence="2" key="1">
    <citation type="submission" date="2023-03" db="EMBL/GenBank/DDBJ databases">
        <authorList>
            <person name="Steffen K."/>
            <person name="Cardenas P."/>
        </authorList>
    </citation>
    <scope>NUCLEOTIDE SEQUENCE</scope>
</reference>
<dbReference type="EMBL" id="CASHTH010004480">
    <property type="protein sequence ID" value="CAI8057899.1"/>
    <property type="molecule type" value="Genomic_DNA"/>
</dbReference>
<name>A0AA35U119_GEOBA</name>
<keyword evidence="1" id="KW-0663">Pyridoxal phosphate</keyword>
<sequence length="123" mass="13917">MERSRYNGELHSLQLPEETAQLLTKIEESQFGFREDLQGPYGPRRMVYADYTASGKSLSFVEDYIRSHVLPTYANTHTTTTDTGRTTTQLREEARELIKEALNAPRKMSCCLLAVGVPGRCTN</sequence>
<evidence type="ECO:0000313" key="3">
    <source>
        <dbReference type="Proteomes" id="UP001174909"/>
    </source>
</evidence>
<dbReference type="PANTHER" id="PTHR43586:SF8">
    <property type="entry name" value="CYSTEINE DESULFURASE 1, CHLOROPLASTIC"/>
    <property type="match status" value="1"/>
</dbReference>
<comment type="caution">
    <text evidence="2">The sequence shown here is derived from an EMBL/GenBank/DDBJ whole genome shotgun (WGS) entry which is preliminary data.</text>
</comment>
<keyword evidence="3" id="KW-1185">Reference proteome</keyword>
<evidence type="ECO:0000313" key="2">
    <source>
        <dbReference type="EMBL" id="CAI8057899.1"/>
    </source>
</evidence>